<feature type="transmembrane region" description="Helical" evidence="2">
    <location>
        <begin position="20"/>
        <end position="38"/>
    </location>
</feature>
<reference evidence="4" key="1">
    <citation type="submission" date="2016-10" db="EMBL/GenBank/DDBJ databases">
        <authorList>
            <person name="Varghese N."/>
            <person name="Submissions S."/>
        </authorList>
    </citation>
    <scope>NUCLEOTIDE SEQUENCE [LARGE SCALE GENOMIC DNA]</scope>
    <source>
        <strain evidence="4">DSM 29303</strain>
    </source>
</reference>
<keyword evidence="2" id="KW-0812">Transmembrane</keyword>
<dbReference type="PANTHER" id="PTHR32309">
    <property type="entry name" value="TYROSINE-PROTEIN KINASE"/>
    <property type="match status" value="1"/>
</dbReference>
<evidence type="ECO:0000313" key="3">
    <source>
        <dbReference type="EMBL" id="SDX18634.1"/>
    </source>
</evidence>
<protein>
    <submittedName>
        <fullName evidence="3">Uncharacterized protein involved in exopolysaccharide biosynthesis</fullName>
    </submittedName>
</protein>
<evidence type="ECO:0000256" key="2">
    <source>
        <dbReference type="SAM" id="Phobius"/>
    </source>
</evidence>
<name>A0A1H2ZP68_9RHOB</name>
<dbReference type="Proteomes" id="UP000182944">
    <property type="component" value="Unassembled WGS sequence"/>
</dbReference>
<dbReference type="STRING" id="1545044.SAMN05444276_103147"/>
<dbReference type="OrthoDB" id="7642308at2"/>
<evidence type="ECO:0000313" key="4">
    <source>
        <dbReference type="Proteomes" id="UP000182944"/>
    </source>
</evidence>
<keyword evidence="2" id="KW-0472">Membrane</keyword>
<sequence length="490" mass="52532">MGPITGLAEFLSMLTRRAPVMAAVLVAGIVGTLSYVTAMPRTYQASTVIQILPSVIGGGTEAQVSEAPARLRLIEQQVMSRQNVTDMIARFHLFEDRPELTSSEQLWRFRQDVRIDLIPSAGGAQSPDAGVSALMLTANAGDPAVAAALANDIANQIVTGNSEVVSRRLANLVSALDVESRRVEAEAAQVQAKIDDIRRRETDALPENLEVLQAEMTTLRGQRVATTRSIQTLERERLTLQVSEGSGSGSGTVTVADQIGRLRVELAQARRRLGESHPEVRRLETAIGELQGGGVQNLDPAVRQQIALIDEQLGSMEDERSVLDARLEAIDTAIAHIPEVAERLDALTRQMREIEIQRDAVAARVAAARLDRELVAGEHGERMVVLENAEVPDNPLSSSRRRVAVLGLAASIGAALLAGFLLELARPVLRTPRQLRHALGVSAIAAAGRVQMPADRMAGSVRLALTLLILAAGAWYSWTLVAPALAPAAA</sequence>
<proteinExistence type="predicted"/>
<gene>
    <name evidence="3" type="ORF">SAMN05444276_103147</name>
</gene>
<organism evidence="3 4">
    <name type="scientific">Paracoccus sanguinis</name>
    <dbReference type="NCBI Taxonomy" id="1545044"/>
    <lineage>
        <taxon>Bacteria</taxon>
        <taxon>Pseudomonadati</taxon>
        <taxon>Pseudomonadota</taxon>
        <taxon>Alphaproteobacteria</taxon>
        <taxon>Rhodobacterales</taxon>
        <taxon>Paracoccaceae</taxon>
        <taxon>Paracoccus</taxon>
    </lineage>
</organism>
<dbReference type="RefSeq" id="WP_036733944.1">
    <property type="nucleotide sequence ID" value="NZ_FNNA01000003.1"/>
</dbReference>
<keyword evidence="1" id="KW-0175">Coiled coil</keyword>
<evidence type="ECO:0000256" key="1">
    <source>
        <dbReference type="SAM" id="Coils"/>
    </source>
</evidence>
<feature type="coiled-coil region" evidence="1">
    <location>
        <begin position="337"/>
        <end position="364"/>
    </location>
</feature>
<accession>A0A1H2ZP68</accession>
<dbReference type="PANTHER" id="PTHR32309:SF31">
    <property type="entry name" value="CAPSULAR EXOPOLYSACCHARIDE FAMILY"/>
    <property type="match status" value="1"/>
</dbReference>
<keyword evidence="2" id="KW-1133">Transmembrane helix</keyword>
<feature type="transmembrane region" description="Helical" evidence="2">
    <location>
        <begin position="403"/>
        <end position="422"/>
    </location>
</feature>
<dbReference type="AlphaFoldDB" id="A0A1H2ZP68"/>
<dbReference type="EMBL" id="FNNA01000003">
    <property type="protein sequence ID" value="SDX18634.1"/>
    <property type="molecule type" value="Genomic_DNA"/>
</dbReference>
<keyword evidence="4" id="KW-1185">Reference proteome</keyword>
<feature type="transmembrane region" description="Helical" evidence="2">
    <location>
        <begin position="463"/>
        <end position="486"/>
    </location>
</feature>
<dbReference type="InterPro" id="IPR050445">
    <property type="entry name" value="Bact_polysacc_biosynth/exp"/>
</dbReference>